<evidence type="ECO:0000259" key="2">
    <source>
        <dbReference type="PROSITE" id="PS50172"/>
    </source>
</evidence>
<evidence type="ECO:0000313" key="3">
    <source>
        <dbReference type="EMBL" id="EDW69490.2"/>
    </source>
</evidence>
<name>B4LH00_DROVI</name>
<proteinExistence type="predicted"/>
<sequence>MVALSIDGLNKVAVELEPDIIYRVGRRLGLEFFIDDESIELAHATIVIIAGGIVRVSAATGKVYVKGLETGLEIKSISEADAVNGLVDLRFGNVAAKLQFNDGKHLDNGAANDTSGFEEGTKDKSFNRTSGSLLIPESEPQSANNTANMESFTIPETQAICFNRPSSGHEHSKVSLGDDFLIPETQDVMLNVNNPVLLNQDQDIVSEDDGSELGTQIRICTQEFNEYNEDAIDDFDSSLLLGDGGLTVFPPTRQPDDNSGADLDMSALNWSASNSKCTALNSTKANDVSSRADICLTPDLSVAGQKSEELNDVPCTPDIFDMFDVEPNERLGSCTPDLNLPATVLSSPSNKVDDNEKLGVAEQPAATNIETPEPTPAELQDNSQDFIETQAFPARNAPTHLQISNADNNDEDFIETQAFPMGIAGQRKTNVSSDNLQDFIATQAFVRPKPSTPKQNETMSTRLSITAQIHNHNEDFIETQVFPTKATHPVPSPKPTPNGTEDNFEDFIATQAFIRPQTTVSNKAVDTILNITAQIHNNTEDMMETQLFIPPTNKTDKTAANESSAVVLHVPDSIKIGDELDKDLSQLIALSAMPSSPLDDEEPNFDMQSNALEKTNEKKIPPSKELPNEMDAIQEGQQKASKSYGRRRASPRSVSPQASTSKKRRTRQHSKSPTQSGTAASGPETLAIETKTRRKRSSLSNEESIAPPKKTRGKTSQATSDDIVDSKPQKNEASKKGSMRERLRKTRNKTEELSETSAASTYQSEDSTNEDKIATEPRQEQKKNDSKVVSYSMESKLRKPKQSKDSSDDKPATNQDRQPVSRRTRRQSQLVDIIEANGNENPKNQKHAAKTDEALSTRKELRRSVKVPTEKDTSSSKEPSKEPAPSLRSFRKSTSKTDLTEETKEDIAKAKKKVNGVGGISKNKSSRKTSQEAFQSDKEEEPTTSSNASTHDTRKNKLPSRKSLKDINDYIKKIKISGRKIRLALSMCNYTELNAVLASLRNAIEVTTDPLDCDLLIMDKGERTYKFLVGIAANKPILSTKWLHGMKETRSIIVQSDHIFKDEKFEETFKFKPLSVFENPSLLKGLDFMLAGDIQPNITDMKAIIECAGGMVHTKAPPIASNVHLYVVASKQDKHIWQLLRNYKNVQYIKTEGVMQALVQRNIELLDEHKLNLSQICK</sequence>
<dbReference type="AlphaFoldDB" id="B4LH00"/>
<reference evidence="3 4" key="1">
    <citation type="journal article" date="2007" name="Nature">
        <title>Evolution of genes and genomes on the Drosophila phylogeny.</title>
        <authorList>
            <consortium name="Drosophila 12 Genomes Consortium"/>
            <person name="Clark A.G."/>
            <person name="Eisen M.B."/>
            <person name="Smith D.R."/>
            <person name="Bergman C.M."/>
            <person name="Oliver B."/>
            <person name="Markow T.A."/>
            <person name="Kaufman T.C."/>
            <person name="Kellis M."/>
            <person name="Gelbart W."/>
            <person name="Iyer V.N."/>
            <person name="Pollard D.A."/>
            <person name="Sackton T.B."/>
            <person name="Larracuente A.M."/>
            <person name="Singh N.D."/>
            <person name="Abad J.P."/>
            <person name="Abt D.N."/>
            <person name="Adryan B."/>
            <person name="Aguade M."/>
            <person name="Akashi H."/>
            <person name="Anderson W.W."/>
            <person name="Aquadro C.F."/>
            <person name="Ardell D.H."/>
            <person name="Arguello R."/>
            <person name="Artieri C.G."/>
            <person name="Barbash D.A."/>
            <person name="Barker D."/>
            <person name="Barsanti P."/>
            <person name="Batterham P."/>
            <person name="Batzoglou S."/>
            <person name="Begun D."/>
            <person name="Bhutkar A."/>
            <person name="Blanco E."/>
            <person name="Bosak S.A."/>
            <person name="Bradley R.K."/>
            <person name="Brand A.D."/>
            <person name="Brent M.R."/>
            <person name="Brooks A.N."/>
            <person name="Brown R.H."/>
            <person name="Butlin R.K."/>
            <person name="Caggese C."/>
            <person name="Calvi B.R."/>
            <person name="Bernardo de Carvalho A."/>
            <person name="Caspi A."/>
            <person name="Castrezana S."/>
            <person name="Celniker S.E."/>
            <person name="Chang J.L."/>
            <person name="Chapple C."/>
            <person name="Chatterji S."/>
            <person name="Chinwalla A."/>
            <person name="Civetta A."/>
            <person name="Clifton S.W."/>
            <person name="Comeron J.M."/>
            <person name="Costello J.C."/>
            <person name="Coyne J.A."/>
            <person name="Daub J."/>
            <person name="David R.G."/>
            <person name="Delcher A.L."/>
            <person name="Delehaunty K."/>
            <person name="Do C.B."/>
            <person name="Ebling H."/>
            <person name="Edwards K."/>
            <person name="Eickbush T."/>
            <person name="Evans J.D."/>
            <person name="Filipski A."/>
            <person name="Findeiss S."/>
            <person name="Freyhult E."/>
            <person name="Fulton L."/>
            <person name="Fulton R."/>
            <person name="Garcia A.C."/>
            <person name="Gardiner A."/>
            <person name="Garfield D.A."/>
            <person name="Garvin B.E."/>
            <person name="Gibson G."/>
            <person name="Gilbert D."/>
            <person name="Gnerre S."/>
            <person name="Godfrey J."/>
            <person name="Good R."/>
            <person name="Gotea V."/>
            <person name="Gravely B."/>
            <person name="Greenberg A.J."/>
            <person name="Griffiths-Jones S."/>
            <person name="Gross S."/>
            <person name="Guigo R."/>
            <person name="Gustafson E.A."/>
            <person name="Haerty W."/>
            <person name="Hahn M.W."/>
            <person name="Halligan D.L."/>
            <person name="Halpern A.L."/>
            <person name="Halter G.M."/>
            <person name="Han M.V."/>
            <person name="Heger A."/>
            <person name="Hillier L."/>
            <person name="Hinrichs A.S."/>
            <person name="Holmes I."/>
            <person name="Hoskins R.A."/>
            <person name="Hubisz M.J."/>
            <person name="Hultmark D."/>
            <person name="Huntley M.A."/>
            <person name="Jaffe D.B."/>
            <person name="Jagadeeshan S."/>
            <person name="Jeck W.R."/>
            <person name="Johnson J."/>
            <person name="Jones C.D."/>
            <person name="Jordan W.C."/>
            <person name="Karpen G.H."/>
            <person name="Kataoka E."/>
            <person name="Keightley P.D."/>
            <person name="Kheradpour P."/>
            <person name="Kirkness E.F."/>
            <person name="Koerich L.B."/>
            <person name="Kristiansen K."/>
            <person name="Kudrna D."/>
            <person name="Kulathinal R.J."/>
            <person name="Kumar S."/>
            <person name="Kwok R."/>
            <person name="Lander E."/>
            <person name="Langley C.H."/>
            <person name="Lapoint R."/>
            <person name="Lazzaro B.P."/>
            <person name="Lee S.J."/>
            <person name="Levesque L."/>
            <person name="Li R."/>
            <person name="Lin C.F."/>
            <person name="Lin M.F."/>
            <person name="Lindblad-Toh K."/>
            <person name="Llopart A."/>
            <person name="Long M."/>
            <person name="Low L."/>
            <person name="Lozovsky E."/>
            <person name="Lu J."/>
            <person name="Luo M."/>
            <person name="Machado C.A."/>
            <person name="Makalowski W."/>
            <person name="Marzo M."/>
            <person name="Matsuda M."/>
            <person name="Matzkin L."/>
            <person name="McAllister B."/>
            <person name="McBride C.S."/>
            <person name="McKernan B."/>
            <person name="McKernan K."/>
            <person name="Mendez-Lago M."/>
            <person name="Minx P."/>
            <person name="Mollenhauer M.U."/>
            <person name="Montooth K."/>
            <person name="Mount S.M."/>
            <person name="Mu X."/>
            <person name="Myers E."/>
            <person name="Negre B."/>
            <person name="Newfeld S."/>
            <person name="Nielsen R."/>
            <person name="Noor M.A."/>
            <person name="O'Grady P."/>
            <person name="Pachter L."/>
            <person name="Papaceit M."/>
            <person name="Parisi M.J."/>
            <person name="Parisi M."/>
            <person name="Parts L."/>
            <person name="Pedersen J.S."/>
            <person name="Pesole G."/>
            <person name="Phillippy A.M."/>
            <person name="Ponting C.P."/>
            <person name="Pop M."/>
            <person name="Porcelli D."/>
            <person name="Powell J.R."/>
            <person name="Prohaska S."/>
            <person name="Pruitt K."/>
            <person name="Puig M."/>
            <person name="Quesneville H."/>
            <person name="Ram K.R."/>
            <person name="Rand D."/>
            <person name="Rasmussen M.D."/>
            <person name="Reed L.K."/>
            <person name="Reenan R."/>
            <person name="Reily A."/>
            <person name="Remington K.A."/>
            <person name="Rieger T.T."/>
            <person name="Ritchie M.G."/>
            <person name="Robin C."/>
            <person name="Rogers Y.H."/>
            <person name="Rohde C."/>
            <person name="Rozas J."/>
            <person name="Rubenfield M.J."/>
            <person name="Ruiz A."/>
            <person name="Russo S."/>
            <person name="Salzberg S.L."/>
            <person name="Sanchez-Gracia A."/>
            <person name="Saranga D.J."/>
            <person name="Sato H."/>
            <person name="Schaeffer S.W."/>
            <person name="Schatz M.C."/>
            <person name="Schlenke T."/>
            <person name="Schwartz R."/>
            <person name="Segarra C."/>
            <person name="Singh R.S."/>
            <person name="Sirot L."/>
            <person name="Sirota M."/>
            <person name="Sisneros N.B."/>
            <person name="Smith C.D."/>
            <person name="Smith T.F."/>
            <person name="Spieth J."/>
            <person name="Stage D.E."/>
            <person name="Stark A."/>
            <person name="Stephan W."/>
            <person name="Strausberg R.L."/>
            <person name="Strempel S."/>
            <person name="Sturgill D."/>
            <person name="Sutton G."/>
            <person name="Sutton G.G."/>
            <person name="Tao W."/>
            <person name="Teichmann S."/>
            <person name="Tobari Y.N."/>
            <person name="Tomimura Y."/>
            <person name="Tsolas J.M."/>
            <person name="Valente V.L."/>
            <person name="Venter E."/>
            <person name="Venter J.C."/>
            <person name="Vicario S."/>
            <person name="Vieira F.G."/>
            <person name="Vilella A.J."/>
            <person name="Villasante A."/>
            <person name="Walenz B."/>
            <person name="Wang J."/>
            <person name="Wasserman M."/>
            <person name="Watts T."/>
            <person name="Wilson D."/>
            <person name="Wilson R.K."/>
            <person name="Wing R.A."/>
            <person name="Wolfner M.F."/>
            <person name="Wong A."/>
            <person name="Wong G.K."/>
            <person name="Wu C.I."/>
            <person name="Wu G."/>
            <person name="Yamamoto D."/>
            <person name="Yang H.P."/>
            <person name="Yang S.P."/>
            <person name="Yorke J.A."/>
            <person name="Yoshida K."/>
            <person name="Zdobnov E."/>
            <person name="Zhang P."/>
            <person name="Zhang Y."/>
            <person name="Zimin A.V."/>
            <person name="Baldwin J."/>
            <person name="Abdouelleil A."/>
            <person name="Abdulkadir J."/>
            <person name="Abebe A."/>
            <person name="Abera B."/>
            <person name="Abreu J."/>
            <person name="Acer S.C."/>
            <person name="Aftuck L."/>
            <person name="Alexander A."/>
            <person name="An P."/>
            <person name="Anderson E."/>
            <person name="Anderson S."/>
            <person name="Arachi H."/>
            <person name="Azer M."/>
            <person name="Bachantsang P."/>
            <person name="Barry A."/>
            <person name="Bayul T."/>
            <person name="Berlin A."/>
            <person name="Bessette D."/>
            <person name="Bloom T."/>
            <person name="Blye J."/>
            <person name="Boguslavskiy L."/>
            <person name="Bonnet C."/>
            <person name="Boukhgalter B."/>
            <person name="Bourzgui I."/>
            <person name="Brown A."/>
            <person name="Cahill P."/>
            <person name="Channer S."/>
            <person name="Cheshatsang Y."/>
            <person name="Chuda L."/>
            <person name="Citroen M."/>
            <person name="Collymore A."/>
            <person name="Cooke P."/>
            <person name="Costello M."/>
            <person name="D'Aco K."/>
            <person name="Daza R."/>
            <person name="De Haan G."/>
            <person name="DeGray S."/>
            <person name="DeMaso C."/>
            <person name="Dhargay N."/>
            <person name="Dooley K."/>
            <person name="Dooley E."/>
            <person name="Doricent M."/>
            <person name="Dorje P."/>
            <person name="Dorjee K."/>
            <person name="Dupes A."/>
            <person name="Elong R."/>
            <person name="Falk J."/>
            <person name="Farina A."/>
            <person name="Faro S."/>
            <person name="Ferguson D."/>
            <person name="Fisher S."/>
            <person name="Foley C.D."/>
            <person name="Franke A."/>
            <person name="Friedrich D."/>
            <person name="Gadbois L."/>
            <person name="Gearin G."/>
            <person name="Gearin C.R."/>
            <person name="Giannoukos G."/>
            <person name="Goode T."/>
            <person name="Graham J."/>
            <person name="Grandbois E."/>
            <person name="Grewal S."/>
            <person name="Gyaltsen K."/>
            <person name="Hafez N."/>
            <person name="Hagos B."/>
            <person name="Hall J."/>
            <person name="Henson C."/>
            <person name="Hollinger A."/>
            <person name="Honan T."/>
            <person name="Huard M.D."/>
            <person name="Hughes L."/>
            <person name="Hurhula B."/>
            <person name="Husby M.E."/>
            <person name="Kamat A."/>
            <person name="Kanga B."/>
            <person name="Kashin S."/>
            <person name="Khazanovich D."/>
            <person name="Kisner P."/>
            <person name="Lance K."/>
            <person name="Lara M."/>
            <person name="Lee W."/>
            <person name="Lennon N."/>
            <person name="Letendre F."/>
            <person name="LeVine R."/>
            <person name="Lipovsky A."/>
            <person name="Liu X."/>
            <person name="Liu J."/>
            <person name="Liu S."/>
            <person name="Lokyitsang T."/>
            <person name="Lokyitsang Y."/>
            <person name="Lubonja R."/>
            <person name="Lui A."/>
            <person name="MacDonald P."/>
            <person name="Magnisalis V."/>
            <person name="Maru K."/>
            <person name="Matthews C."/>
            <person name="McCusker W."/>
            <person name="McDonough S."/>
            <person name="Mehta T."/>
            <person name="Meldrim J."/>
            <person name="Meneus L."/>
            <person name="Mihai O."/>
            <person name="Mihalev A."/>
            <person name="Mihova T."/>
            <person name="Mittelman R."/>
            <person name="Mlenga V."/>
            <person name="Montmayeur A."/>
            <person name="Mulrain L."/>
            <person name="Navidi A."/>
            <person name="Naylor J."/>
            <person name="Negash T."/>
            <person name="Nguyen T."/>
            <person name="Nguyen N."/>
            <person name="Nicol R."/>
            <person name="Norbu C."/>
            <person name="Norbu N."/>
            <person name="Novod N."/>
            <person name="O'Neill B."/>
            <person name="Osman S."/>
            <person name="Markiewicz E."/>
            <person name="Oyono O.L."/>
            <person name="Patti C."/>
            <person name="Phunkhang P."/>
            <person name="Pierre F."/>
            <person name="Priest M."/>
            <person name="Raghuraman S."/>
            <person name="Rege F."/>
            <person name="Reyes R."/>
            <person name="Rise C."/>
            <person name="Rogov P."/>
            <person name="Ross K."/>
            <person name="Ryan E."/>
            <person name="Settipalli S."/>
            <person name="Shea T."/>
            <person name="Sherpa N."/>
            <person name="Shi L."/>
            <person name="Shih D."/>
            <person name="Sparrow T."/>
            <person name="Spaulding J."/>
            <person name="Stalker J."/>
            <person name="Stange-Thomann N."/>
            <person name="Stavropoulos S."/>
            <person name="Stone C."/>
            <person name="Strader C."/>
            <person name="Tesfaye S."/>
            <person name="Thomson T."/>
            <person name="Thoulutsang Y."/>
            <person name="Thoulutsang D."/>
            <person name="Topham K."/>
            <person name="Topping I."/>
            <person name="Tsamla T."/>
            <person name="Vassiliev H."/>
            <person name="Vo A."/>
            <person name="Wangchuk T."/>
            <person name="Wangdi T."/>
            <person name="Weiand M."/>
            <person name="Wilkinson J."/>
            <person name="Wilson A."/>
            <person name="Yadav S."/>
            <person name="Young G."/>
            <person name="Yu Q."/>
            <person name="Zembek L."/>
            <person name="Zhong D."/>
            <person name="Zimmer A."/>
            <person name="Zwirko Z."/>
            <person name="Jaffe D.B."/>
            <person name="Alvarez P."/>
            <person name="Brockman W."/>
            <person name="Butler J."/>
            <person name="Chin C."/>
            <person name="Gnerre S."/>
            <person name="Grabherr M."/>
            <person name="Kleber M."/>
            <person name="Mauceli E."/>
            <person name="MacCallum I."/>
        </authorList>
    </citation>
    <scope>NUCLEOTIDE SEQUENCE [LARGE SCALE GENOMIC DNA]</scope>
    <source>
        <strain evidence="4">Tucson 15010-1051.87</strain>
    </source>
</reference>
<dbReference type="InterPro" id="IPR040513">
    <property type="entry name" value="MU2_FHA"/>
</dbReference>
<protein>
    <recommendedName>
        <fullName evidence="2">BRCT domain-containing protein</fullName>
    </recommendedName>
</protein>
<dbReference type="PANTHER" id="PTHR47667:SF1">
    <property type="entry name" value="REGULATOR OF TY1 TRANSPOSITION PROTEIN 107"/>
    <property type="match status" value="1"/>
</dbReference>
<organism evidence="3 4">
    <name type="scientific">Drosophila virilis</name>
    <name type="common">Fruit fly</name>
    <dbReference type="NCBI Taxonomy" id="7244"/>
    <lineage>
        <taxon>Eukaryota</taxon>
        <taxon>Metazoa</taxon>
        <taxon>Ecdysozoa</taxon>
        <taxon>Arthropoda</taxon>
        <taxon>Hexapoda</taxon>
        <taxon>Insecta</taxon>
        <taxon>Pterygota</taxon>
        <taxon>Neoptera</taxon>
        <taxon>Endopterygota</taxon>
        <taxon>Diptera</taxon>
        <taxon>Brachycera</taxon>
        <taxon>Muscomorpha</taxon>
        <taxon>Ephydroidea</taxon>
        <taxon>Drosophilidae</taxon>
        <taxon>Drosophila</taxon>
    </lineage>
</organism>
<dbReference type="PROSITE" id="PS50172">
    <property type="entry name" value="BRCT"/>
    <property type="match status" value="1"/>
</dbReference>
<dbReference type="InterPro" id="IPR053036">
    <property type="entry name" value="CellCycle_DNARepair_Reg"/>
</dbReference>
<dbReference type="PANTHER" id="PTHR47667">
    <property type="entry name" value="REGULATOR OF TY1 TRANSPOSITION PROTEIN 107"/>
    <property type="match status" value="1"/>
</dbReference>
<feature type="compositionally biased region" description="Basic and acidic residues" evidence="1">
    <location>
        <begin position="724"/>
        <end position="741"/>
    </location>
</feature>
<dbReference type="Pfam" id="PF16589">
    <property type="entry name" value="BRCT_2"/>
    <property type="match status" value="1"/>
</dbReference>
<dbReference type="CDD" id="cd18432">
    <property type="entry name" value="BRCT_PAXIP1_rpt6_like"/>
    <property type="match status" value="1"/>
</dbReference>
<feature type="compositionally biased region" description="Basic and acidic residues" evidence="1">
    <location>
        <begin position="769"/>
        <end position="786"/>
    </location>
</feature>
<feature type="compositionally biased region" description="Basic residues" evidence="1">
    <location>
        <begin position="661"/>
        <end position="670"/>
    </location>
</feature>
<dbReference type="Gene3D" id="3.40.50.10190">
    <property type="entry name" value="BRCT domain"/>
    <property type="match status" value="2"/>
</dbReference>
<dbReference type="Gene3D" id="2.60.200.20">
    <property type="match status" value="1"/>
</dbReference>
<evidence type="ECO:0000313" key="4">
    <source>
        <dbReference type="Proteomes" id="UP000008792"/>
    </source>
</evidence>
<dbReference type="SUPFAM" id="SSF52113">
    <property type="entry name" value="BRCT domain"/>
    <property type="match status" value="1"/>
</dbReference>
<feature type="compositionally biased region" description="Basic and acidic residues" evidence="1">
    <location>
        <begin position="898"/>
        <end position="909"/>
    </location>
</feature>
<dbReference type="FunCoup" id="B4LH00">
    <property type="interactions" value="127"/>
</dbReference>
<feature type="domain" description="BRCT" evidence="2">
    <location>
        <begin position="1078"/>
        <end position="1171"/>
    </location>
</feature>
<feature type="compositionally biased region" description="Polar residues" evidence="1">
    <location>
        <begin position="755"/>
        <end position="766"/>
    </location>
</feature>
<dbReference type="STRING" id="7244.B4LH00"/>
<gene>
    <name evidence="3" type="primary">Dvir\GJ13272</name>
    <name evidence="3" type="ORF">Dvir_GJ13272</name>
</gene>
<dbReference type="EMBL" id="CH940647">
    <property type="protein sequence ID" value="EDW69490.2"/>
    <property type="molecule type" value="Genomic_DNA"/>
</dbReference>
<feature type="compositionally biased region" description="Basic and acidic residues" evidence="1">
    <location>
        <begin position="849"/>
        <end position="881"/>
    </location>
</feature>
<keyword evidence="4" id="KW-1185">Reference proteome</keyword>
<dbReference type="InterPro" id="IPR001357">
    <property type="entry name" value="BRCT_dom"/>
</dbReference>
<dbReference type="Proteomes" id="UP000008792">
    <property type="component" value="Unassembled WGS sequence"/>
</dbReference>
<feature type="compositionally biased region" description="Basic and acidic residues" evidence="1">
    <location>
        <begin position="802"/>
        <end position="811"/>
    </location>
</feature>
<dbReference type="KEGG" id="dvi:6624348"/>
<dbReference type="InParanoid" id="B4LH00"/>
<dbReference type="InterPro" id="IPR036420">
    <property type="entry name" value="BRCT_dom_sf"/>
</dbReference>
<dbReference type="CDD" id="cd17744">
    <property type="entry name" value="BRCT_MDC1_rpt1"/>
    <property type="match status" value="1"/>
</dbReference>
<dbReference type="HOGENOM" id="CLU_011087_0_0_1"/>
<feature type="region of interest" description="Disordered" evidence="1">
    <location>
        <begin position="635"/>
        <end position="961"/>
    </location>
</feature>
<dbReference type="Pfam" id="PF18221">
    <property type="entry name" value="MU2_FHA"/>
    <property type="match status" value="1"/>
</dbReference>
<dbReference type="eggNOG" id="KOG2043">
    <property type="taxonomic scope" value="Eukaryota"/>
</dbReference>
<dbReference type="OrthoDB" id="342264at2759"/>
<accession>B4LH00</accession>
<evidence type="ECO:0000256" key="1">
    <source>
        <dbReference type="SAM" id="MobiDB-lite"/>
    </source>
</evidence>